<dbReference type="Proteomes" id="UP001159363">
    <property type="component" value="Chromosome 13"/>
</dbReference>
<evidence type="ECO:0000256" key="1">
    <source>
        <dbReference type="SAM" id="MobiDB-lite"/>
    </source>
</evidence>
<name>A0ABQ9GD88_9NEOP</name>
<feature type="compositionally biased region" description="Basic and acidic residues" evidence="1">
    <location>
        <begin position="32"/>
        <end position="54"/>
    </location>
</feature>
<sequence>MRVIEASMEQGLDERARETGDPRENPPTNGVVRHDSPMEQRLEKGEAGVHEKTRGPAASSGAIPTGVSPRSTLASHQGEPGSTPGRVTGLSQVLDDAVGRQVFSVISDPLHSGAAHS</sequence>
<evidence type="ECO:0000313" key="3">
    <source>
        <dbReference type="Proteomes" id="UP001159363"/>
    </source>
</evidence>
<reference evidence="2 3" key="1">
    <citation type="submission" date="2023-02" db="EMBL/GenBank/DDBJ databases">
        <title>LHISI_Scaffold_Assembly.</title>
        <authorList>
            <person name="Stuart O.P."/>
            <person name="Cleave R."/>
            <person name="Magrath M.J.L."/>
            <person name="Mikheyev A.S."/>
        </authorList>
    </citation>
    <scope>NUCLEOTIDE SEQUENCE [LARGE SCALE GENOMIC DNA]</scope>
    <source>
        <strain evidence="2">Daus_M_001</strain>
        <tissue evidence="2">Leg muscle</tissue>
    </source>
</reference>
<keyword evidence="3" id="KW-1185">Reference proteome</keyword>
<comment type="caution">
    <text evidence="2">The sequence shown here is derived from an EMBL/GenBank/DDBJ whole genome shotgun (WGS) entry which is preliminary data.</text>
</comment>
<protein>
    <submittedName>
        <fullName evidence="2">Uncharacterized protein</fullName>
    </submittedName>
</protein>
<accession>A0ABQ9GD88</accession>
<gene>
    <name evidence="2" type="ORF">PR048_030592</name>
</gene>
<proteinExistence type="predicted"/>
<dbReference type="EMBL" id="JARBHB010000014">
    <property type="protein sequence ID" value="KAJ8869041.1"/>
    <property type="molecule type" value="Genomic_DNA"/>
</dbReference>
<feature type="compositionally biased region" description="Basic and acidic residues" evidence="1">
    <location>
        <begin position="12"/>
        <end position="24"/>
    </location>
</feature>
<organism evidence="2 3">
    <name type="scientific">Dryococelus australis</name>
    <dbReference type="NCBI Taxonomy" id="614101"/>
    <lineage>
        <taxon>Eukaryota</taxon>
        <taxon>Metazoa</taxon>
        <taxon>Ecdysozoa</taxon>
        <taxon>Arthropoda</taxon>
        <taxon>Hexapoda</taxon>
        <taxon>Insecta</taxon>
        <taxon>Pterygota</taxon>
        <taxon>Neoptera</taxon>
        <taxon>Polyneoptera</taxon>
        <taxon>Phasmatodea</taxon>
        <taxon>Verophasmatodea</taxon>
        <taxon>Anareolatae</taxon>
        <taxon>Phasmatidae</taxon>
        <taxon>Eurycanthinae</taxon>
        <taxon>Dryococelus</taxon>
    </lineage>
</organism>
<evidence type="ECO:0000313" key="2">
    <source>
        <dbReference type="EMBL" id="KAJ8869041.1"/>
    </source>
</evidence>
<feature type="region of interest" description="Disordered" evidence="1">
    <location>
        <begin position="1"/>
        <end position="89"/>
    </location>
</feature>